<gene>
    <name evidence="1" type="ORF">FYJ84_04460</name>
</gene>
<evidence type="ECO:0000313" key="1">
    <source>
        <dbReference type="EMBL" id="MSU08241.1"/>
    </source>
</evidence>
<comment type="caution">
    <text evidence="1">The sequence shown here is derived from an EMBL/GenBank/DDBJ whole genome shotgun (WGS) entry which is preliminary data.</text>
</comment>
<dbReference type="EMBL" id="VUNR01000005">
    <property type="protein sequence ID" value="MSU08241.1"/>
    <property type="molecule type" value="Genomic_DNA"/>
</dbReference>
<dbReference type="Proteomes" id="UP000433181">
    <property type="component" value="Unassembled WGS sequence"/>
</dbReference>
<proteinExistence type="predicted"/>
<sequence>MSRSRSQKLIEAAMLIKNNCQGLKSRDKCKKCVFNSDGESTICLLDPPGEFEPDYWIIPKDKVKTFATKADAIRAMSNNELAKLLHSKCGCAFCVRDIHECKGDVPCIEGIRAWLGQEVGCDE</sequence>
<keyword evidence="2" id="KW-1185">Reference proteome</keyword>
<accession>A0A6I2UGD4</accession>
<name>A0A6I2UGD4_9FIRM</name>
<dbReference type="RefSeq" id="WP_154406401.1">
    <property type="nucleotide sequence ID" value="NZ_VUNR01000005.1"/>
</dbReference>
<organism evidence="1 2">
    <name type="scientific">Anaerovibrio slackiae</name>
    <dbReference type="NCBI Taxonomy" id="2652309"/>
    <lineage>
        <taxon>Bacteria</taxon>
        <taxon>Bacillati</taxon>
        <taxon>Bacillota</taxon>
        <taxon>Negativicutes</taxon>
        <taxon>Selenomonadales</taxon>
        <taxon>Selenomonadaceae</taxon>
        <taxon>Anaerovibrio</taxon>
    </lineage>
</organism>
<dbReference type="AlphaFoldDB" id="A0A6I2UGD4"/>
<evidence type="ECO:0000313" key="2">
    <source>
        <dbReference type="Proteomes" id="UP000433181"/>
    </source>
</evidence>
<reference evidence="1 2" key="1">
    <citation type="submission" date="2019-08" db="EMBL/GenBank/DDBJ databases">
        <title>In-depth cultivation of the pig gut microbiome towards novel bacterial diversity and tailored functional studies.</title>
        <authorList>
            <person name="Wylensek D."/>
            <person name="Hitch T.C.A."/>
            <person name="Clavel T."/>
        </authorList>
    </citation>
    <scope>NUCLEOTIDE SEQUENCE [LARGE SCALE GENOMIC DNA]</scope>
    <source>
        <strain evidence="1 2">WCA-693-APC-5D-A</strain>
    </source>
</reference>
<dbReference type="GeneID" id="96778158"/>
<protein>
    <submittedName>
        <fullName evidence="1">Uncharacterized protein</fullName>
    </submittedName>
</protein>